<feature type="compositionally biased region" description="Basic residues" evidence="1">
    <location>
        <begin position="200"/>
        <end position="215"/>
    </location>
</feature>
<evidence type="ECO:0000256" key="1">
    <source>
        <dbReference type="SAM" id="MobiDB-lite"/>
    </source>
</evidence>
<dbReference type="PANTHER" id="PTHR35317:SF35">
    <property type="entry name" value="DUF4219 DOMAIN-CONTAINING PROTEIN"/>
    <property type="match status" value="1"/>
</dbReference>
<proteinExistence type="predicted"/>
<evidence type="ECO:0000313" key="3">
    <source>
        <dbReference type="RefSeq" id="XP_039119618.1"/>
    </source>
</evidence>
<dbReference type="Proteomes" id="UP001515500">
    <property type="component" value="Unplaced"/>
</dbReference>
<reference evidence="3" key="1">
    <citation type="submission" date="2025-08" db="UniProtKB">
        <authorList>
            <consortium name="RefSeq"/>
        </authorList>
    </citation>
    <scope>IDENTIFICATION</scope>
</reference>
<name>A0AB40AX60_DIOCR</name>
<keyword evidence="2" id="KW-1185">Reference proteome</keyword>
<dbReference type="GeneID" id="120255913"/>
<dbReference type="PANTHER" id="PTHR35317">
    <property type="entry name" value="OS04G0629600 PROTEIN"/>
    <property type="match status" value="1"/>
</dbReference>
<sequence length="215" mass="24013">MRQEYGRWCLCMKTVFRSLELWDLMEKGVAKSKDEALERENKKRDVKALCLIQQAVDGPNLDLMAKAKSVHEAWKALRQGFKMLQMGDDEGVHEYISQVITIVNQIWALGHMLEEAEVVSKVLWNLALKFDFVAVAIENAKEISKFTLDDLSGTLQAHDVRMNCTLVKLGEKALHVKTEFISTCHSKGGSSGSSWGNGKGRGRSFTHGRGRSSGG</sequence>
<accession>A0AB40AX60</accession>
<feature type="compositionally biased region" description="Gly residues" evidence="1">
    <location>
        <begin position="189"/>
        <end position="199"/>
    </location>
</feature>
<gene>
    <name evidence="3" type="primary">LOC120255913</name>
</gene>
<dbReference type="RefSeq" id="XP_039119618.1">
    <property type="nucleotide sequence ID" value="XM_039263684.1"/>
</dbReference>
<evidence type="ECO:0000313" key="2">
    <source>
        <dbReference type="Proteomes" id="UP001515500"/>
    </source>
</evidence>
<dbReference type="AlphaFoldDB" id="A0AB40AX60"/>
<dbReference type="Pfam" id="PF14223">
    <property type="entry name" value="Retrotran_gag_2"/>
    <property type="match status" value="1"/>
</dbReference>
<protein>
    <submittedName>
        <fullName evidence="3">Uncharacterized protein LOC120255913</fullName>
    </submittedName>
</protein>
<organism evidence="2 3">
    <name type="scientific">Dioscorea cayennensis subsp. rotundata</name>
    <name type="common">White Guinea yam</name>
    <name type="synonym">Dioscorea rotundata</name>
    <dbReference type="NCBI Taxonomy" id="55577"/>
    <lineage>
        <taxon>Eukaryota</taxon>
        <taxon>Viridiplantae</taxon>
        <taxon>Streptophyta</taxon>
        <taxon>Embryophyta</taxon>
        <taxon>Tracheophyta</taxon>
        <taxon>Spermatophyta</taxon>
        <taxon>Magnoliopsida</taxon>
        <taxon>Liliopsida</taxon>
        <taxon>Dioscoreales</taxon>
        <taxon>Dioscoreaceae</taxon>
        <taxon>Dioscorea</taxon>
    </lineage>
</organism>
<feature type="region of interest" description="Disordered" evidence="1">
    <location>
        <begin position="184"/>
        <end position="215"/>
    </location>
</feature>